<evidence type="ECO:0000256" key="5">
    <source>
        <dbReference type="ARBA" id="ARBA00022676"/>
    </source>
</evidence>
<feature type="signal peptide" evidence="10">
    <location>
        <begin position="1"/>
        <end position="22"/>
    </location>
</feature>
<keyword evidence="6 10" id="KW-0808">Transferase</keyword>
<evidence type="ECO:0000313" key="13">
    <source>
        <dbReference type="Proteomes" id="UP000198287"/>
    </source>
</evidence>
<keyword evidence="13" id="KW-1185">Reference proteome</keyword>
<evidence type="ECO:0000256" key="4">
    <source>
        <dbReference type="ARBA" id="ARBA00022656"/>
    </source>
</evidence>
<keyword evidence="11" id="KW-0812">Transmembrane</keyword>
<keyword evidence="11" id="KW-1133">Transmembrane helix</keyword>
<dbReference type="GO" id="GO:0016779">
    <property type="term" value="F:nucleotidyltransferase activity"/>
    <property type="evidence" value="ECO:0007669"/>
    <property type="project" value="UniProtKB-KW"/>
</dbReference>
<evidence type="ECO:0000313" key="12">
    <source>
        <dbReference type="EMBL" id="OXA61059.1"/>
    </source>
</evidence>
<evidence type="ECO:0000256" key="9">
    <source>
        <dbReference type="ARBA" id="ARBA00047597"/>
    </source>
</evidence>
<evidence type="ECO:0000256" key="8">
    <source>
        <dbReference type="ARBA" id="ARBA00023026"/>
    </source>
</evidence>
<keyword evidence="7" id="KW-0548">Nucleotidyltransferase</keyword>
<comment type="catalytic activity">
    <reaction evidence="9 10">
        <text>L-arginyl-[protein] + NAD(+) = N(omega)-(ADP-D-ribosyl)-L-arginyl-[protein] + nicotinamide + H(+)</text>
        <dbReference type="Rhea" id="RHEA:19149"/>
        <dbReference type="Rhea" id="RHEA-COMP:10532"/>
        <dbReference type="Rhea" id="RHEA-COMP:15087"/>
        <dbReference type="ChEBI" id="CHEBI:15378"/>
        <dbReference type="ChEBI" id="CHEBI:17154"/>
        <dbReference type="ChEBI" id="CHEBI:29965"/>
        <dbReference type="ChEBI" id="CHEBI:57540"/>
        <dbReference type="ChEBI" id="CHEBI:142554"/>
        <dbReference type="EC" id="2.4.2.31"/>
    </reaction>
</comment>
<sequence>MQRLTLTITVFILPTLIGQTSATFVTEENLHEETNFTTSISTTEATLYSHNETDPVSIYDILSSTTESVEEEERHKFVSTPEEIILEHTDFVTLRLQHLLNQTTSNMTELRVLQQFEFNTNLTYYREGWEHATRMYNESKKSQIFAAFANSSVILNAPEEYHIALIAYSGPYIYSDFNDKTRALCSGLDIDNYEYKSFFKLLELAIEHLGPEIERLTSNYSTSSNRTSGVLYRGVSRTFALKLGQRLAFQHFISTSMNPNVANGFSWGSGATVFEIHAERNHTFRDGAYIGIHSIYSGEEEVLLSPLQIFQVESILSAKDEEHEKGIVRVVLQTVSIIPPTPPRRDEDCVFNLEKLKAMKEYGTKLKLAVSILGAILCTFLLVGGILSLYMVIKGRRFCLKRRTDSELQLT</sequence>
<keyword evidence="10" id="KW-0732">Signal</keyword>
<dbReference type="Gene3D" id="3.90.176.10">
    <property type="entry name" value="Toxin ADP-ribosyltransferase, Chain A, domain 1"/>
    <property type="match status" value="1"/>
</dbReference>
<evidence type="ECO:0000256" key="3">
    <source>
        <dbReference type="ARBA" id="ARBA00022525"/>
    </source>
</evidence>
<comment type="similarity">
    <text evidence="2 10">Belongs to the Arg-specific ADP-ribosyltransferase family.</text>
</comment>
<dbReference type="PROSITE" id="PS51996">
    <property type="entry name" value="TR_MART"/>
    <property type="match status" value="1"/>
</dbReference>
<accession>A0A226EU54</accession>
<dbReference type="PANTHER" id="PTHR10339:SF25">
    <property type="entry name" value="SECRETED EXOENZYME S"/>
    <property type="match status" value="1"/>
</dbReference>
<dbReference type="GO" id="GO:0090729">
    <property type="term" value="F:toxin activity"/>
    <property type="evidence" value="ECO:0007669"/>
    <property type="project" value="UniProtKB-KW"/>
</dbReference>
<evidence type="ECO:0000256" key="10">
    <source>
        <dbReference type="RuleBase" id="RU361228"/>
    </source>
</evidence>
<dbReference type="Proteomes" id="UP000198287">
    <property type="component" value="Unassembled WGS sequence"/>
</dbReference>
<keyword evidence="8" id="KW-0843">Virulence</keyword>
<dbReference type="InterPro" id="IPR000768">
    <property type="entry name" value="ART"/>
</dbReference>
<evidence type="ECO:0000256" key="1">
    <source>
        <dbReference type="ARBA" id="ARBA00004613"/>
    </source>
</evidence>
<organism evidence="12 13">
    <name type="scientific">Folsomia candida</name>
    <name type="common">Springtail</name>
    <dbReference type="NCBI Taxonomy" id="158441"/>
    <lineage>
        <taxon>Eukaryota</taxon>
        <taxon>Metazoa</taxon>
        <taxon>Ecdysozoa</taxon>
        <taxon>Arthropoda</taxon>
        <taxon>Hexapoda</taxon>
        <taxon>Collembola</taxon>
        <taxon>Entomobryomorpha</taxon>
        <taxon>Isotomoidea</taxon>
        <taxon>Isotomidae</taxon>
        <taxon>Proisotominae</taxon>
        <taxon>Folsomia</taxon>
    </lineage>
</organism>
<dbReference type="SUPFAM" id="SSF56399">
    <property type="entry name" value="ADP-ribosylation"/>
    <property type="match status" value="1"/>
</dbReference>
<reference evidence="12 13" key="1">
    <citation type="submission" date="2015-12" db="EMBL/GenBank/DDBJ databases">
        <title>The genome of Folsomia candida.</title>
        <authorList>
            <person name="Faddeeva A."/>
            <person name="Derks M.F."/>
            <person name="Anvar Y."/>
            <person name="Smit S."/>
            <person name="Van Straalen N."/>
            <person name="Roelofs D."/>
        </authorList>
    </citation>
    <scope>NUCLEOTIDE SEQUENCE [LARGE SCALE GENOMIC DNA]</scope>
    <source>
        <strain evidence="12 13">VU population</strain>
        <tissue evidence="12">Whole body</tissue>
    </source>
</reference>
<dbReference type="PANTHER" id="PTHR10339">
    <property type="entry name" value="ADP-RIBOSYLTRANSFERASE"/>
    <property type="match status" value="1"/>
</dbReference>
<dbReference type="AlphaFoldDB" id="A0A226EU54"/>
<dbReference type="EC" id="2.4.2.31" evidence="10"/>
<feature type="transmembrane region" description="Helical" evidence="11">
    <location>
        <begin position="368"/>
        <end position="393"/>
    </location>
</feature>
<gene>
    <name evidence="12" type="ORF">Fcan01_04321</name>
</gene>
<evidence type="ECO:0000256" key="2">
    <source>
        <dbReference type="ARBA" id="ARBA00009558"/>
    </source>
</evidence>
<keyword evidence="4" id="KW-0800">Toxin</keyword>
<proteinExistence type="inferred from homology"/>
<dbReference type="GO" id="GO:0005576">
    <property type="term" value="C:extracellular region"/>
    <property type="evidence" value="ECO:0007669"/>
    <property type="project" value="UniProtKB-SubCell"/>
</dbReference>
<dbReference type="GO" id="GO:0003950">
    <property type="term" value="F:NAD+ poly-ADP-ribosyltransferase activity"/>
    <property type="evidence" value="ECO:0007669"/>
    <property type="project" value="TreeGrafter"/>
</dbReference>
<keyword evidence="5 10" id="KW-0328">Glycosyltransferase</keyword>
<name>A0A226EU54_FOLCA</name>
<protein>
    <recommendedName>
        <fullName evidence="10">NAD(P)(+)--arginine ADP-ribosyltransferase</fullName>
        <ecNumber evidence="10">2.4.2.31</ecNumber>
    </recommendedName>
    <alternativeName>
        <fullName evidence="10">Mono(ADP-ribosyl)transferase</fullName>
    </alternativeName>
</protein>
<keyword evidence="10" id="KW-0520">NAD</keyword>
<evidence type="ECO:0000256" key="6">
    <source>
        <dbReference type="ARBA" id="ARBA00022679"/>
    </source>
</evidence>
<keyword evidence="11" id="KW-0472">Membrane</keyword>
<dbReference type="OrthoDB" id="423533at2759"/>
<comment type="subcellular location">
    <subcellularLocation>
        <location evidence="1">Secreted</location>
    </subcellularLocation>
</comment>
<feature type="chain" id="PRO_5011828812" description="NAD(P)(+)--arginine ADP-ribosyltransferase" evidence="10">
    <location>
        <begin position="23"/>
        <end position="411"/>
    </location>
</feature>
<keyword evidence="10" id="KW-0521">NADP</keyword>
<dbReference type="InterPro" id="IPR050999">
    <property type="entry name" value="ADP-ribosyltransferase_ARG"/>
</dbReference>
<keyword evidence="3" id="KW-0964">Secreted</keyword>
<evidence type="ECO:0000256" key="11">
    <source>
        <dbReference type="SAM" id="Phobius"/>
    </source>
</evidence>
<comment type="caution">
    <text evidence="12">The sequence shown here is derived from an EMBL/GenBank/DDBJ whole genome shotgun (WGS) entry which is preliminary data.</text>
</comment>
<dbReference type="Pfam" id="PF01129">
    <property type="entry name" value="ART"/>
    <property type="match status" value="1"/>
</dbReference>
<dbReference type="GO" id="GO:0106274">
    <property type="term" value="F:NAD+-protein-arginine ADP-ribosyltransferase activity"/>
    <property type="evidence" value="ECO:0007669"/>
    <property type="project" value="UniProtKB-EC"/>
</dbReference>
<dbReference type="EMBL" id="LNIX01000002">
    <property type="protein sequence ID" value="OXA61059.1"/>
    <property type="molecule type" value="Genomic_DNA"/>
</dbReference>
<evidence type="ECO:0000256" key="7">
    <source>
        <dbReference type="ARBA" id="ARBA00022695"/>
    </source>
</evidence>